<feature type="compositionally biased region" description="Acidic residues" evidence="1">
    <location>
        <begin position="1"/>
        <end position="16"/>
    </location>
</feature>
<reference evidence="2 3" key="1">
    <citation type="submission" date="2017-05" db="EMBL/GenBank/DDBJ databases">
        <authorList>
            <person name="Varghese N."/>
            <person name="Submissions S."/>
        </authorList>
    </citation>
    <scope>NUCLEOTIDE SEQUENCE [LARGE SCALE GENOMIC DNA]</scope>
    <source>
        <strain evidence="2 3">DSM 25457</strain>
    </source>
</reference>
<organism evidence="2 3">
    <name type="scientific">Neorhodopirellula lusitana</name>
    <dbReference type="NCBI Taxonomy" id="445327"/>
    <lineage>
        <taxon>Bacteria</taxon>
        <taxon>Pseudomonadati</taxon>
        <taxon>Planctomycetota</taxon>
        <taxon>Planctomycetia</taxon>
        <taxon>Pirellulales</taxon>
        <taxon>Pirellulaceae</taxon>
        <taxon>Neorhodopirellula</taxon>
    </lineage>
</organism>
<name>A0ABY1QNS0_9BACT</name>
<dbReference type="RefSeq" id="WP_283435111.1">
    <property type="nucleotide sequence ID" value="NZ_CAWLDM010000001.1"/>
</dbReference>
<evidence type="ECO:0000313" key="3">
    <source>
        <dbReference type="Proteomes" id="UP001158067"/>
    </source>
</evidence>
<evidence type="ECO:0000256" key="1">
    <source>
        <dbReference type="SAM" id="MobiDB-lite"/>
    </source>
</evidence>
<proteinExistence type="predicted"/>
<sequence length="152" mass="17287">MANEQTETENSSDAEAPEPAPEIVLQFNKDDVDEHGFTSVWNVASATCDNDVARTRDMAGRMLGFLCKKEYEHVVVSSTDAQYLDEWFEREKAILYNWKADAETTDAITQHAMVPAGSMISFLKREKFKPTANYSPRRADRVAWFQEKWGVG</sequence>
<comment type="caution">
    <text evidence="2">The sequence shown here is derived from an EMBL/GenBank/DDBJ whole genome shotgun (WGS) entry which is preliminary data.</text>
</comment>
<gene>
    <name evidence="2" type="ORF">SAMN06265222_12015</name>
</gene>
<keyword evidence="3" id="KW-1185">Reference proteome</keyword>
<evidence type="ECO:0000313" key="2">
    <source>
        <dbReference type="EMBL" id="SMP75809.1"/>
    </source>
</evidence>
<feature type="region of interest" description="Disordered" evidence="1">
    <location>
        <begin position="1"/>
        <end position="20"/>
    </location>
</feature>
<dbReference type="EMBL" id="FXUG01000020">
    <property type="protein sequence ID" value="SMP75809.1"/>
    <property type="molecule type" value="Genomic_DNA"/>
</dbReference>
<accession>A0ABY1QNS0</accession>
<dbReference type="Proteomes" id="UP001158067">
    <property type="component" value="Unassembled WGS sequence"/>
</dbReference>
<protein>
    <submittedName>
        <fullName evidence="2">Uncharacterized protein</fullName>
    </submittedName>
</protein>